<accession>Q0RLK5</accession>
<gene>
    <name evidence="6" type="ordered locus">FRAAL2955</name>
</gene>
<dbReference type="Gene3D" id="1.10.1660.10">
    <property type="match status" value="1"/>
</dbReference>
<evidence type="ECO:0000256" key="2">
    <source>
        <dbReference type="ARBA" id="ARBA00023125"/>
    </source>
</evidence>
<keyword evidence="7" id="KW-1185">Reference proteome</keyword>
<dbReference type="PANTHER" id="PTHR30204">
    <property type="entry name" value="REDOX-CYCLING DRUG-SENSING TRANSCRIPTIONAL ACTIVATOR SOXR"/>
    <property type="match status" value="1"/>
</dbReference>
<evidence type="ECO:0000259" key="5">
    <source>
        <dbReference type="PROSITE" id="PS50937"/>
    </source>
</evidence>
<keyword evidence="4" id="KW-0175">Coiled coil</keyword>
<dbReference type="RefSeq" id="WP_011604101.1">
    <property type="nucleotide sequence ID" value="NC_008278.1"/>
</dbReference>
<dbReference type="Pfam" id="PF13411">
    <property type="entry name" value="MerR_1"/>
    <property type="match status" value="1"/>
</dbReference>
<feature type="coiled-coil region" evidence="4">
    <location>
        <begin position="87"/>
        <end position="114"/>
    </location>
</feature>
<evidence type="ECO:0000256" key="4">
    <source>
        <dbReference type="SAM" id="Coils"/>
    </source>
</evidence>
<dbReference type="EMBL" id="CT573213">
    <property type="protein sequence ID" value="CAJ61599.1"/>
    <property type="molecule type" value="Genomic_DNA"/>
</dbReference>
<dbReference type="SUPFAM" id="SSF46955">
    <property type="entry name" value="Putative DNA-binding domain"/>
    <property type="match status" value="1"/>
</dbReference>
<dbReference type="OrthoDB" id="5296483at2"/>
<dbReference type="PROSITE" id="PS50937">
    <property type="entry name" value="HTH_MERR_2"/>
    <property type="match status" value="1"/>
</dbReference>
<reference evidence="6 7" key="1">
    <citation type="journal article" date="2007" name="Genome Res.">
        <title>Genome characteristics of facultatively symbiotic Frankia sp. strains reflect host range and host plant biogeography.</title>
        <authorList>
            <person name="Normand P."/>
            <person name="Lapierre P."/>
            <person name="Tisa L.S."/>
            <person name="Gogarten J.P."/>
            <person name="Alloisio N."/>
            <person name="Bagnarol E."/>
            <person name="Bassi C.A."/>
            <person name="Berry A.M."/>
            <person name="Bickhart D.M."/>
            <person name="Choisne N."/>
            <person name="Couloux A."/>
            <person name="Cournoyer B."/>
            <person name="Cruveiller S."/>
            <person name="Daubin V."/>
            <person name="Demange N."/>
            <person name="Francino M.P."/>
            <person name="Goltsman E."/>
            <person name="Huang Y."/>
            <person name="Kopp O.R."/>
            <person name="Labarre L."/>
            <person name="Lapidus A."/>
            <person name="Lavire C."/>
            <person name="Marechal J."/>
            <person name="Martinez M."/>
            <person name="Mastronunzio J.E."/>
            <person name="Mullin B.C."/>
            <person name="Niemann J."/>
            <person name="Pujic P."/>
            <person name="Rawnsley T."/>
            <person name="Rouy Z."/>
            <person name="Schenowitz C."/>
            <person name="Sellstedt A."/>
            <person name="Tavares F."/>
            <person name="Tomkins J.P."/>
            <person name="Vallenet D."/>
            <person name="Valverde C."/>
            <person name="Wall L.G."/>
            <person name="Wang Y."/>
            <person name="Medigue C."/>
            <person name="Benson D.R."/>
        </authorList>
    </citation>
    <scope>NUCLEOTIDE SEQUENCE [LARGE SCALE GENOMIC DNA]</scope>
    <source>
        <strain evidence="7">DSM 45986 / CECT 9034 / ACN14a</strain>
    </source>
</reference>
<dbReference type="KEGG" id="fal:FRAAL2955"/>
<dbReference type="SMART" id="SM00422">
    <property type="entry name" value="HTH_MERR"/>
    <property type="match status" value="1"/>
</dbReference>
<dbReference type="InterPro" id="IPR009061">
    <property type="entry name" value="DNA-bd_dom_put_sf"/>
</dbReference>
<keyword evidence="2" id="KW-0238">DNA-binding</keyword>
<name>Q0RLK5_FRAAA</name>
<dbReference type="GO" id="GO:0003700">
    <property type="term" value="F:DNA-binding transcription factor activity"/>
    <property type="evidence" value="ECO:0007669"/>
    <property type="project" value="InterPro"/>
</dbReference>
<dbReference type="eggNOG" id="COG0789">
    <property type="taxonomic scope" value="Bacteria"/>
</dbReference>
<evidence type="ECO:0000256" key="1">
    <source>
        <dbReference type="ARBA" id="ARBA00023015"/>
    </source>
</evidence>
<dbReference type="HOGENOM" id="CLU_060077_4_3_11"/>
<dbReference type="Proteomes" id="UP000000657">
    <property type="component" value="Chromosome"/>
</dbReference>
<dbReference type="PRINTS" id="PR00040">
    <property type="entry name" value="HTHMERR"/>
</dbReference>
<dbReference type="PANTHER" id="PTHR30204:SF94">
    <property type="entry name" value="HEAVY METAL-DEPENDENT TRANSCRIPTIONAL REGULATOR HI_0293-RELATED"/>
    <property type="match status" value="1"/>
</dbReference>
<dbReference type="GO" id="GO:0003677">
    <property type="term" value="F:DNA binding"/>
    <property type="evidence" value="ECO:0007669"/>
    <property type="project" value="UniProtKB-KW"/>
</dbReference>
<dbReference type="STRING" id="326424.FRAAL2955"/>
<keyword evidence="3" id="KW-0804">Transcription</keyword>
<sequence length="119" mass="13139">MQIGELARATGTTPRALRYYEEQGLLRPSRTGAGYRVYDDGAVTTVGTIRHLLASGFTVDDLRSLLALLDQPLPERFQPRPACADALAVAVRRLDALEERIADLTALRDRLAHRLGPTR</sequence>
<keyword evidence="1" id="KW-0805">Transcription regulation</keyword>
<dbReference type="CDD" id="cd01282">
    <property type="entry name" value="HTH_MerR-like_sg3"/>
    <property type="match status" value="1"/>
</dbReference>
<evidence type="ECO:0000313" key="7">
    <source>
        <dbReference type="Proteomes" id="UP000000657"/>
    </source>
</evidence>
<proteinExistence type="predicted"/>
<protein>
    <submittedName>
        <fullName evidence="6">MerR-family transcriptional regulator</fullName>
    </submittedName>
</protein>
<organism evidence="6 7">
    <name type="scientific">Frankia alni (strain DSM 45986 / CECT 9034 / ACN14a)</name>
    <dbReference type="NCBI Taxonomy" id="326424"/>
    <lineage>
        <taxon>Bacteria</taxon>
        <taxon>Bacillati</taxon>
        <taxon>Actinomycetota</taxon>
        <taxon>Actinomycetes</taxon>
        <taxon>Frankiales</taxon>
        <taxon>Frankiaceae</taxon>
        <taxon>Frankia</taxon>
    </lineage>
</organism>
<feature type="domain" description="HTH merR-type" evidence="5">
    <location>
        <begin position="1"/>
        <end position="68"/>
    </location>
</feature>
<evidence type="ECO:0000256" key="3">
    <source>
        <dbReference type="ARBA" id="ARBA00023163"/>
    </source>
</evidence>
<dbReference type="InterPro" id="IPR000551">
    <property type="entry name" value="MerR-type_HTH_dom"/>
</dbReference>
<evidence type="ECO:0000313" key="6">
    <source>
        <dbReference type="EMBL" id="CAJ61599.1"/>
    </source>
</evidence>
<dbReference type="InterPro" id="IPR047057">
    <property type="entry name" value="MerR_fam"/>
</dbReference>
<dbReference type="AlphaFoldDB" id="Q0RLK5"/>